<evidence type="ECO:0000259" key="1">
    <source>
        <dbReference type="PROSITE" id="PS50994"/>
    </source>
</evidence>
<dbReference type="RefSeq" id="XP_042624211.1">
    <property type="nucleotide sequence ID" value="XM_042768277.1"/>
</dbReference>
<dbReference type="AlphaFoldDB" id="A0A9Q9YPW1"/>
<sequence>MAEDVPREHASPPGSPNLNPDLMSILIKFRLHEIAYMADIKKAFLQISLSERDRDAVRFLWFTGPPTEEKDVTLRLLRMTRVVFGASSSPFLLAATIRKHLRQYELEHPQVVEALSSSLYVDDYISSARGCFDILKERENTKRSVLQSSARIFDPLGFLTPFTIRIKCLFQEMWERGIKWDEKLPLDLTKKWQQWCSELPQLHQLSIPRWYRTHIPRQDGQVLRLHVFCDSSERAYSAVAYLQGETKEGEVTASLVASKSRVAPLKRMTLPRLELMGAVIAARLGNTLMKALQLDKTQLRLWTDSMIVLHWICGSAHKWKQFVANRVTEIQSLTDPQSWSHCKGKINPADLPTRGLTVQDLKQSTLWWNGPCVPMSTDQLESTQEDVQEDEVKSELRFKYQIAVQLVKQDQDFLSPVLCLEKYSKLKTVLRVTAWIKRFITNTRSSINISGELTAEELNEANKNWIKVIQNQSFSSEIDLLKAGKCPNTDSRIRELKPFLDEDELLSVGGRLQHSDLSYREKHPWILPNNHRYTEMLVQYEHEKIMHAGVRDTLVQTREKYWILRARQVVKKVVSRCVICKKFKAKAGQQTTAPLPRDRIQESPPFEITGVDFAGPLYVKTQNVMTKAYIALFSCAVTRAVHLELVSDMSTENFLLALKRFISRRGLCKVMYSDNAKTFKRADQDLKELWKGIKDPRLQEFFSEKGITWRFIAERAAWWGGFWERLVRSVKVILRKVLGRAKLNFEEMCTILTEAEAIINSRPLTYVHNEVDEPEPLTPAHFLVGQRLTCLPPKPCVVETNHPTANKEEMNRRWRYRQRLMNNIWNRWRREYLLNLKSAHRCDTPQSSLLKVGDVALIGEDNTPRQSWRLGRIEELFPGRDGLVRSCAVRTSSGTVLRRPIQLLYPLEII</sequence>
<dbReference type="InterPro" id="IPR040676">
    <property type="entry name" value="DUF5641"/>
</dbReference>
<dbReference type="Pfam" id="PF18701">
    <property type="entry name" value="DUF5641"/>
    <property type="match status" value="1"/>
</dbReference>
<dbReference type="Pfam" id="PF17921">
    <property type="entry name" value="Integrase_H2C2"/>
    <property type="match status" value="1"/>
</dbReference>
<proteinExistence type="predicted"/>
<dbReference type="GO" id="GO:0015074">
    <property type="term" value="P:DNA integration"/>
    <property type="evidence" value="ECO:0007669"/>
    <property type="project" value="InterPro"/>
</dbReference>
<dbReference type="GeneID" id="109098335"/>
<gene>
    <name evidence="2" type="primary">LOC109098335</name>
</gene>
<reference evidence="2" key="1">
    <citation type="submission" date="2025-08" db="UniProtKB">
        <authorList>
            <consortium name="RefSeq"/>
        </authorList>
    </citation>
    <scope>IDENTIFICATION</scope>
    <source>
        <tissue evidence="2">Muscle</tissue>
    </source>
</reference>
<dbReference type="Proteomes" id="UP001155660">
    <property type="component" value="Chromosome A12"/>
</dbReference>
<dbReference type="PANTHER" id="PTHR47331">
    <property type="entry name" value="PHD-TYPE DOMAIN-CONTAINING PROTEIN"/>
    <property type="match status" value="1"/>
</dbReference>
<accession>A0A9Q9YPW1</accession>
<dbReference type="InterPro" id="IPR001584">
    <property type="entry name" value="Integrase_cat-core"/>
</dbReference>
<dbReference type="InterPro" id="IPR008042">
    <property type="entry name" value="Retrotrans_Pao"/>
</dbReference>
<name>A0A9Q9YPW1_CYPCA</name>
<feature type="domain" description="Integrase catalytic" evidence="1">
    <location>
        <begin position="601"/>
        <end position="787"/>
    </location>
</feature>
<evidence type="ECO:0000313" key="2">
    <source>
        <dbReference type="RefSeq" id="XP_042624211.1"/>
    </source>
</evidence>
<dbReference type="InterPro" id="IPR041588">
    <property type="entry name" value="Integrase_H2C2"/>
</dbReference>
<dbReference type="KEGG" id="ccar:109098335"/>
<dbReference type="PROSITE" id="PS50994">
    <property type="entry name" value="INTEGRASE"/>
    <property type="match status" value="1"/>
</dbReference>
<organism evidence="2">
    <name type="scientific">Cyprinus carpio</name>
    <name type="common">Common carp</name>
    <dbReference type="NCBI Taxonomy" id="7962"/>
    <lineage>
        <taxon>Eukaryota</taxon>
        <taxon>Metazoa</taxon>
        <taxon>Chordata</taxon>
        <taxon>Craniata</taxon>
        <taxon>Vertebrata</taxon>
        <taxon>Euteleostomi</taxon>
        <taxon>Actinopterygii</taxon>
        <taxon>Neopterygii</taxon>
        <taxon>Teleostei</taxon>
        <taxon>Ostariophysi</taxon>
        <taxon>Cypriniformes</taxon>
        <taxon>Cyprinidae</taxon>
        <taxon>Cyprininae</taxon>
        <taxon>Cyprinus</taxon>
    </lineage>
</organism>
<protein>
    <submittedName>
        <fullName evidence="2">LOW QUALITY PROTEIN: uncharacterized protein LOC109098335</fullName>
    </submittedName>
</protein>
<dbReference type="Pfam" id="PF05380">
    <property type="entry name" value="Peptidase_A17"/>
    <property type="match status" value="1"/>
</dbReference>
<dbReference type="OrthoDB" id="5989988at2759"/>